<name>A0A2S5GAE8_9BACL</name>
<evidence type="ECO:0000256" key="9">
    <source>
        <dbReference type="PIRNR" id="PIRNR038994"/>
    </source>
</evidence>
<evidence type="ECO:0000256" key="3">
    <source>
        <dbReference type="ARBA" id="ARBA00018029"/>
    </source>
</evidence>
<comment type="similarity">
    <text evidence="1 9">Belongs to the metallo-dependent hydrolases superfamily. NagA family.</text>
</comment>
<dbReference type="PANTHER" id="PTHR11113:SF14">
    <property type="entry name" value="N-ACETYLGLUCOSAMINE-6-PHOSPHATE DEACETYLASE"/>
    <property type="match status" value="1"/>
</dbReference>
<evidence type="ECO:0000259" key="12">
    <source>
        <dbReference type="Pfam" id="PF01979"/>
    </source>
</evidence>
<proteinExistence type="inferred from homology"/>
<dbReference type="CDD" id="cd00854">
    <property type="entry name" value="NagA"/>
    <property type="match status" value="1"/>
</dbReference>
<dbReference type="GO" id="GO:0006046">
    <property type="term" value="P:N-acetylglucosamine catabolic process"/>
    <property type="evidence" value="ECO:0007669"/>
    <property type="project" value="TreeGrafter"/>
</dbReference>
<keyword evidence="5 9" id="KW-0378">Hydrolase</keyword>
<feature type="active site" description="Proton donor/acceptor" evidence="10">
    <location>
        <position position="280"/>
    </location>
</feature>
<dbReference type="InterPro" id="IPR011059">
    <property type="entry name" value="Metal-dep_hydrolase_composite"/>
</dbReference>
<dbReference type="SUPFAM" id="SSF51338">
    <property type="entry name" value="Composite domain of metallo-dependent hydrolases"/>
    <property type="match status" value="1"/>
</dbReference>
<comment type="cofactor">
    <cofactor evidence="11">
        <name>a divalent metal cation</name>
        <dbReference type="ChEBI" id="CHEBI:60240"/>
    </cofactor>
    <text evidence="11">Binds 1 divalent metal cation per subunit.</text>
</comment>
<dbReference type="Gene3D" id="3.20.20.140">
    <property type="entry name" value="Metal-dependent hydrolases"/>
    <property type="match status" value="1"/>
</dbReference>
<evidence type="ECO:0000256" key="7">
    <source>
        <dbReference type="ARBA" id="ARBA00047647"/>
    </source>
</evidence>
<dbReference type="Gene3D" id="2.30.40.10">
    <property type="entry name" value="Urease, subunit C, domain 1"/>
    <property type="match status" value="1"/>
</dbReference>
<feature type="binding site" evidence="11">
    <location>
        <position position="222"/>
    </location>
    <ligand>
        <name>Zn(2+)</name>
        <dbReference type="ChEBI" id="CHEBI:29105"/>
    </ligand>
</feature>
<dbReference type="EC" id="3.5.1.25" evidence="2"/>
<gene>
    <name evidence="13" type="primary">nagA</name>
    <name evidence="13" type="ORF">C4B60_14860</name>
</gene>
<evidence type="ECO:0000256" key="10">
    <source>
        <dbReference type="PIRSR" id="PIRSR038994-1"/>
    </source>
</evidence>
<evidence type="ECO:0000256" key="1">
    <source>
        <dbReference type="ARBA" id="ARBA00010716"/>
    </source>
</evidence>
<dbReference type="FunFam" id="3.20.20.140:FF:000004">
    <property type="entry name" value="N-acetylglucosamine-6-phosphate deacetylase"/>
    <property type="match status" value="1"/>
</dbReference>
<dbReference type="AlphaFoldDB" id="A0A2S5GAE8"/>
<dbReference type="EMBL" id="PREZ01000005">
    <property type="protein sequence ID" value="PPA69959.1"/>
    <property type="molecule type" value="Genomic_DNA"/>
</dbReference>
<evidence type="ECO:0000256" key="4">
    <source>
        <dbReference type="ARBA" id="ARBA00022723"/>
    </source>
</evidence>
<dbReference type="Pfam" id="PF01979">
    <property type="entry name" value="Amidohydro_1"/>
    <property type="match status" value="1"/>
</dbReference>
<dbReference type="GO" id="GO:0008448">
    <property type="term" value="F:N-acetylglucosamine-6-phosphate deacetylase activity"/>
    <property type="evidence" value="ECO:0007669"/>
    <property type="project" value="UniProtKB-EC"/>
</dbReference>
<keyword evidence="4 11" id="KW-0479">Metal-binding</keyword>
<dbReference type="SUPFAM" id="SSF51556">
    <property type="entry name" value="Metallo-dependent hydrolases"/>
    <property type="match status" value="1"/>
</dbReference>
<feature type="binding site" evidence="11">
    <location>
        <position position="201"/>
    </location>
    <ligand>
        <name>Zn(2+)</name>
        <dbReference type="ChEBI" id="CHEBI:29105"/>
    </ligand>
</feature>
<dbReference type="PANTHER" id="PTHR11113">
    <property type="entry name" value="N-ACETYLGLUCOSAMINE-6-PHOSPHATE DEACETYLASE"/>
    <property type="match status" value="1"/>
</dbReference>
<feature type="domain" description="Amidohydrolase-related" evidence="12">
    <location>
        <begin position="55"/>
        <end position="385"/>
    </location>
</feature>
<protein>
    <recommendedName>
        <fullName evidence="3">N-acetylglucosamine-6-phosphate deacetylase</fullName>
        <ecNumber evidence="2">3.5.1.25</ecNumber>
    </recommendedName>
</protein>
<evidence type="ECO:0000313" key="13">
    <source>
        <dbReference type="EMBL" id="PPA69959.1"/>
    </source>
</evidence>
<organism evidence="13 14">
    <name type="scientific">Jeotgalibacillus proteolyticus</name>
    <dbReference type="NCBI Taxonomy" id="2082395"/>
    <lineage>
        <taxon>Bacteria</taxon>
        <taxon>Bacillati</taxon>
        <taxon>Bacillota</taxon>
        <taxon>Bacilli</taxon>
        <taxon>Bacillales</taxon>
        <taxon>Caryophanaceae</taxon>
        <taxon>Jeotgalibacillus</taxon>
    </lineage>
</organism>
<feature type="binding site" evidence="11">
    <location>
        <position position="135"/>
    </location>
    <ligand>
        <name>Zn(2+)</name>
        <dbReference type="ChEBI" id="CHEBI:29105"/>
    </ligand>
</feature>
<dbReference type="InterPro" id="IPR032466">
    <property type="entry name" value="Metal_Hydrolase"/>
</dbReference>
<dbReference type="InterPro" id="IPR003764">
    <property type="entry name" value="GlcNAc_6-P_deAcase"/>
</dbReference>
<evidence type="ECO:0000256" key="11">
    <source>
        <dbReference type="PIRSR" id="PIRSR038994-3"/>
    </source>
</evidence>
<comment type="pathway">
    <text evidence="8">Amino-sugar metabolism; N-acetylneuraminate degradation; D-fructose 6-phosphate from N-acetylneuraminate: step 4/5.</text>
</comment>
<keyword evidence="6 9" id="KW-0119">Carbohydrate metabolism</keyword>
<dbReference type="NCBIfam" id="TIGR00221">
    <property type="entry name" value="nagA"/>
    <property type="match status" value="1"/>
</dbReference>
<comment type="catalytic activity">
    <reaction evidence="7">
        <text>N-acetyl-D-glucosamine 6-phosphate + H2O = D-glucosamine 6-phosphate + acetate</text>
        <dbReference type="Rhea" id="RHEA:22936"/>
        <dbReference type="ChEBI" id="CHEBI:15377"/>
        <dbReference type="ChEBI" id="CHEBI:30089"/>
        <dbReference type="ChEBI" id="CHEBI:57513"/>
        <dbReference type="ChEBI" id="CHEBI:58725"/>
        <dbReference type="EC" id="3.5.1.25"/>
    </reaction>
</comment>
<keyword evidence="14" id="KW-1185">Reference proteome</keyword>
<dbReference type="PIRSF" id="PIRSF038994">
    <property type="entry name" value="NagA"/>
    <property type="match status" value="1"/>
</dbReference>
<evidence type="ECO:0000256" key="2">
    <source>
        <dbReference type="ARBA" id="ARBA00011899"/>
    </source>
</evidence>
<dbReference type="GO" id="GO:0046872">
    <property type="term" value="F:metal ion binding"/>
    <property type="evidence" value="ECO:0007669"/>
    <property type="project" value="UniProtKB-KW"/>
</dbReference>
<dbReference type="RefSeq" id="WP_104058950.1">
    <property type="nucleotide sequence ID" value="NZ_PREZ01000005.1"/>
</dbReference>
<dbReference type="OrthoDB" id="9776488at2"/>
<dbReference type="InterPro" id="IPR006680">
    <property type="entry name" value="Amidohydro-rel"/>
</dbReference>
<accession>A0A2S5GAE8</accession>
<reference evidence="13 14" key="1">
    <citation type="submission" date="2018-02" db="EMBL/GenBank/DDBJ databases">
        <title>Jeotgalibacillus proteolyticum sp. nov. a protease producing bacterium isolated from ocean sediments of Laizhou Bay.</title>
        <authorList>
            <person name="Li Y."/>
        </authorList>
    </citation>
    <scope>NUCLEOTIDE SEQUENCE [LARGE SCALE GENOMIC DNA]</scope>
    <source>
        <strain evidence="13 14">22-7</strain>
    </source>
</reference>
<evidence type="ECO:0000313" key="14">
    <source>
        <dbReference type="Proteomes" id="UP000239047"/>
    </source>
</evidence>
<evidence type="ECO:0000256" key="6">
    <source>
        <dbReference type="ARBA" id="ARBA00023277"/>
    </source>
</evidence>
<evidence type="ECO:0000256" key="8">
    <source>
        <dbReference type="ARBA" id="ARBA00060590"/>
    </source>
</evidence>
<comment type="caution">
    <text evidence="13">The sequence shown here is derived from an EMBL/GenBank/DDBJ whole genome shotgun (WGS) entry which is preliminary data.</text>
</comment>
<sequence length="391" mass="41940">MSKIILLKQLMIYLENEELLYGDLLIEDGKIIRIAASISEPADQIIDASGEKWTAVPGFIDLHIHGAAGHDVMDATYEAIDGISRALPAEGTTSFLATTMTQSEEAITRAVSAAGNFGKKQPASGQAEMLGIHLEGPFISPSKAGAQPSAFITLPSNGLFDQWQKESGGMIRLTTSAPEMEGGQTFISHVSNSGVTASIGHSDAAYSEVEQAVSNGANHVTHLFNQMSPLHHREPGVVGASFLLNELSVEMIVDFVHIDPNAVKLAYLTKGADRTILITDAIRAKGLPDGKYDLGGQEVFVKDKEARLSDGTLAGSILTMQEAVLNMRKLIGITIKELVAITSKNAAKQIGVWDRKGSIQEGKDADIVIVSEHYDVVLTICRGEITFTKEE</sequence>
<evidence type="ECO:0000256" key="5">
    <source>
        <dbReference type="ARBA" id="ARBA00022801"/>
    </source>
</evidence>
<dbReference type="Proteomes" id="UP000239047">
    <property type="component" value="Unassembled WGS sequence"/>
</dbReference>